<dbReference type="SUPFAM" id="SSF50044">
    <property type="entry name" value="SH3-domain"/>
    <property type="match status" value="1"/>
</dbReference>
<keyword evidence="3 9" id="KW-0728">SH3 domain</keyword>
<dbReference type="AlphaFoldDB" id="A0A979FPT2"/>
<proteinExistence type="predicted"/>
<feature type="compositionally biased region" description="Polar residues" evidence="10">
    <location>
        <begin position="156"/>
        <end position="165"/>
    </location>
</feature>
<keyword evidence="7" id="KW-0862">Zinc</keyword>
<gene>
    <name evidence="13" type="primary">LOC108667618</name>
</gene>
<dbReference type="InterPro" id="IPR059031">
    <property type="entry name" value="SH3_20"/>
</dbReference>
<sequence length="559" mass="60597">MILSSGEEVDIIYKVLKQAGDLGGRRSAYGSIERELGGYREPVVDRPSGGSYRELPSVGSYRELPSAGNFRELPSEGSFRGSSSAMSLQRHLSQQSPYLSGPPYPSHSSHHLPPPHHAPPPSHLPPPAHPPSHLQHHRFHRAPSAAANLSVAQGPPASSSVVYGGEQQSGLSFNSLIASQPGRRPLEPPSPTGLSHYPHDQGSGEEVDIIYKVLKQAGDLGGRRSAYGSIERELGGYREPVVDRPSGGSYRELPSVGSYRELPSAGNFRELPSEGSFRGSSSAMSLQRHLSQQSPYLSGPPYPSHSSHHLPPPHHAPPPSHLPPPAHPPSHLQHHRFHRAPSAAANLSVAQGPPASSSELRGSLSSFFRRPKPSSCLCPRLHSYTVDNFVDVLSMHHTPSSPVNHRRLMSGRATRMSSVELPDDNKSLSSASTSPCPSPVTKVCGHDQFGLPAPRPVHLLSLSAGYKVTVTDTSDIDWWQGKCMGRTGFFPSKYVSRLNNGERPLQVTHNLQVTDGDRGLKLLRDQIVIQVGDEIDGMVMIRNGDHQQGVCPTKYLQEV</sequence>
<dbReference type="Gene3D" id="2.30.30.40">
    <property type="entry name" value="SH3 Domains"/>
    <property type="match status" value="1"/>
</dbReference>
<dbReference type="RefSeq" id="XP_047738184.1">
    <property type="nucleotide sequence ID" value="XM_047882228.1"/>
</dbReference>
<name>A0A979FPT2_HYAAZ</name>
<feature type="domain" description="SH3" evidence="11">
    <location>
        <begin position="435"/>
        <end position="500"/>
    </location>
</feature>
<dbReference type="InterPro" id="IPR036028">
    <property type="entry name" value="SH3-like_dom_sf"/>
</dbReference>
<feature type="region of interest" description="Disordered" evidence="10">
    <location>
        <begin position="178"/>
        <end position="202"/>
    </location>
</feature>
<dbReference type="Pfam" id="PF07653">
    <property type="entry name" value="SH3_2"/>
    <property type="match status" value="1"/>
</dbReference>
<feature type="region of interest" description="Disordered" evidence="10">
    <location>
        <begin position="238"/>
        <end position="336"/>
    </location>
</feature>
<dbReference type="GO" id="GO:0003009">
    <property type="term" value="P:skeletal muscle contraction"/>
    <property type="evidence" value="ECO:0007669"/>
    <property type="project" value="TreeGrafter"/>
</dbReference>
<dbReference type="PROSITE" id="PS50002">
    <property type="entry name" value="SH3"/>
    <property type="match status" value="1"/>
</dbReference>
<dbReference type="SMART" id="SM00326">
    <property type="entry name" value="SH3"/>
    <property type="match status" value="1"/>
</dbReference>
<evidence type="ECO:0000256" key="6">
    <source>
        <dbReference type="ARBA" id="ARBA00022737"/>
    </source>
</evidence>
<evidence type="ECO:0000256" key="10">
    <source>
        <dbReference type="SAM" id="MobiDB-lite"/>
    </source>
</evidence>
<evidence type="ECO:0000256" key="3">
    <source>
        <dbReference type="ARBA" id="ARBA00022443"/>
    </source>
</evidence>
<dbReference type="GO" id="GO:0005886">
    <property type="term" value="C:plasma membrane"/>
    <property type="evidence" value="ECO:0007669"/>
    <property type="project" value="UniProtKB-SubCell"/>
</dbReference>
<keyword evidence="4" id="KW-1003">Cell membrane</keyword>
<evidence type="ECO:0000256" key="2">
    <source>
        <dbReference type="ARBA" id="ARBA00004496"/>
    </source>
</evidence>
<dbReference type="OrthoDB" id="6250593at2759"/>
<dbReference type="GeneID" id="108667618"/>
<dbReference type="InterPro" id="IPR039688">
    <property type="entry name" value="STAC1/2/3"/>
</dbReference>
<evidence type="ECO:0000313" key="12">
    <source>
        <dbReference type="Proteomes" id="UP000694843"/>
    </source>
</evidence>
<feature type="compositionally biased region" description="Pro residues" evidence="10">
    <location>
        <begin position="313"/>
        <end position="328"/>
    </location>
</feature>
<dbReference type="Pfam" id="PF26085">
    <property type="entry name" value="SH3_20"/>
    <property type="match status" value="1"/>
</dbReference>
<feature type="compositionally biased region" description="Polar residues" evidence="10">
    <location>
        <begin position="278"/>
        <end position="289"/>
    </location>
</feature>
<dbReference type="KEGG" id="hazt:108667618"/>
<keyword evidence="5" id="KW-0963">Cytoplasm</keyword>
<dbReference type="PANTHER" id="PTHR15135:SF7">
    <property type="entry name" value="STAC-LIKE, ISOFORM J"/>
    <property type="match status" value="1"/>
</dbReference>
<keyword evidence="7" id="KW-0863">Zinc-finger</keyword>
<dbReference type="GO" id="GO:1903078">
    <property type="term" value="P:positive regulation of protein localization to plasma membrane"/>
    <property type="evidence" value="ECO:0007669"/>
    <property type="project" value="TreeGrafter"/>
</dbReference>
<evidence type="ECO:0000256" key="8">
    <source>
        <dbReference type="ARBA" id="ARBA00023136"/>
    </source>
</evidence>
<evidence type="ECO:0000256" key="1">
    <source>
        <dbReference type="ARBA" id="ARBA00004236"/>
    </source>
</evidence>
<protein>
    <submittedName>
        <fullName evidence="13">Velvet complex subunit B-like</fullName>
    </submittedName>
</protein>
<dbReference type="PANTHER" id="PTHR15135">
    <property type="entry name" value="STAC"/>
    <property type="match status" value="1"/>
</dbReference>
<keyword evidence="8" id="KW-0472">Membrane</keyword>
<dbReference type="Proteomes" id="UP000694843">
    <property type="component" value="Unplaced"/>
</dbReference>
<organism evidence="12 13">
    <name type="scientific">Hyalella azteca</name>
    <name type="common">Amphipod</name>
    <dbReference type="NCBI Taxonomy" id="294128"/>
    <lineage>
        <taxon>Eukaryota</taxon>
        <taxon>Metazoa</taxon>
        <taxon>Ecdysozoa</taxon>
        <taxon>Arthropoda</taxon>
        <taxon>Crustacea</taxon>
        <taxon>Multicrustacea</taxon>
        <taxon>Malacostraca</taxon>
        <taxon>Eumalacostraca</taxon>
        <taxon>Peracarida</taxon>
        <taxon>Amphipoda</taxon>
        <taxon>Senticaudata</taxon>
        <taxon>Talitrida</taxon>
        <taxon>Talitroidea</taxon>
        <taxon>Hyalellidae</taxon>
        <taxon>Hyalella</taxon>
    </lineage>
</organism>
<feature type="compositionally biased region" description="Polar residues" evidence="10">
    <location>
        <begin position="80"/>
        <end position="91"/>
    </location>
</feature>
<evidence type="ECO:0000313" key="13">
    <source>
        <dbReference type="RefSeq" id="XP_047738184.1"/>
    </source>
</evidence>
<evidence type="ECO:0000259" key="11">
    <source>
        <dbReference type="PROSITE" id="PS50002"/>
    </source>
</evidence>
<dbReference type="GO" id="GO:0008270">
    <property type="term" value="F:zinc ion binding"/>
    <property type="evidence" value="ECO:0007669"/>
    <property type="project" value="UniProtKB-KW"/>
</dbReference>
<reference evidence="13" key="1">
    <citation type="submission" date="2025-08" db="UniProtKB">
        <authorList>
            <consortium name="RefSeq"/>
        </authorList>
    </citation>
    <scope>IDENTIFICATION</scope>
    <source>
        <tissue evidence="13">Whole organism</tissue>
    </source>
</reference>
<evidence type="ECO:0000256" key="4">
    <source>
        <dbReference type="ARBA" id="ARBA00022475"/>
    </source>
</evidence>
<comment type="subcellular location">
    <subcellularLocation>
        <location evidence="1">Cell membrane</location>
    </subcellularLocation>
    <subcellularLocation>
        <location evidence="2">Cytoplasm</location>
    </subcellularLocation>
</comment>
<evidence type="ECO:0000256" key="9">
    <source>
        <dbReference type="PROSITE-ProRule" id="PRU00192"/>
    </source>
</evidence>
<keyword evidence="12" id="KW-1185">Reference proteome</keyword>
<dbReference type="GO" id="GO:0005737">
    <property type="term" value="C:cytoplasm"/>
    <property type="evidence" value="ECO:0007669"/>
    <property type="project" value="UniProtKB-SubCell"/>
</dbReference>
<feature type="region of interest" description="Disordered" evidence="10">
    <location>
        <begin position="40"/>
        <end position="138"/>
    </location>
</feature>
<keyword evidence="7" id="KW-0479">Metal-binding</keyword>
<accession>A0A979FPT2</accession>
<evidence type="ECO:0000256" key="7">
    <source>
        <dbReference type="ARBA" id="ARBA00022771"/>
    </source>
</evidence>
<dbReference type="InterPro" id="IPR001452">
    <property type="entry name" value="SH3_domain"/>
</dbReference>
<keyword evidence="6" id="KW-0677">Repeat</keyword>
<feature type="region of interest" description="Disordered" evidence="10">
    <location>
        <begin position="146"/>
        <end position="165"/>
    </location>
</feature>
<evidence type="ECO:0000256" key="5">
    <source>
        <dbReference type="ARBA" id="ARBA00022490"/>
    </source>
</evidence>
<feature type="compositionally biased region" description="Pro residues" evidence="10">
    <location>
        <begin position="115"/>
        <end position="130"/>
    </location>
</feature>